<protein>
    <recommendedName>
        <fullName evidence="3">Phage tail protein</fullName>
    </recommendedName>
</protein>
<accession>A0A8J4EHU1</accession>
<dbReference type="Proteomes" id="UP000635606">
    <property type="component" value="Unassembled WGS sequence"/>
</dbReference>
<evidence type="ECO:0008006" key="3">
    <source>
        <dbReference type="Google" id="ProtNLM"/>
    </source>
</evidence>
<dbReference type="EMBL" id="BOPH01000149">
    <property type="protein sequence ID" value="GIJ75088.1"/>
    <property type="molecule type" value="Genomic_DNA"/>
</dbReference>
<organism evidence="1 2">
    <name type="scientific">Virgisporangium ochraceum</name>
    <dbReference type="NCBI Taxonomy" id="65505"/>
    <lineage>
        <taxon>Bacteria</taxon>
        <taxon>Bacillati</taxon>
        <taxon>Actinomycetota</taxon>
        <taxon>Actinomycetes</taxon>
        <taxon>Micromonosporales</taxon>
        <taxon>Micromonosporaceae</taxon>
        <taxon>Virgisporangium</taxon>
    </lineage>
</organism>
<dbReference type="AlphaFoldDB" id="A0A8J4EHU1"/>
<dbReference type="NCBIfam" id="TIGR02241">
    <property type="entry name" value="conserved hypothetical phage tail region protein"/>
    <property type="match status" value="1"/>
</dbReference>
<proteinExistence type="predicted"/>
<comment type="caution">
    <text evidence="1">The sequence shown here is derived from an EMBL/GenBank/DDBJ whole genome shotgun (WGS) entry which is preliminary data.</text>
</comment>
<keyword evidence="2" id="KW-1185">Reference proteome</keyword>
<dbReference type="InterPro" id="IPR010667">
    <property type="entry name" value="Phage_T4_Gp19"/>
</dbReference>
<sequence>MNELIQTFNFHVYLTNSARAAERIWRPPPDLAAKKEAAQPAPPMPPGAGGEGGFQECTGLGVDVDLKEYAEGGRDDGLVRFAGRVKLQPIILKRGMFVATDGGYANTWMWDWLRGLVEGVRPVPRYDGTITVGDPADRRVLARWTFDRGLPLKVTGPQLNARTGEIAIEELQIAHEGLRLETA</sequence>
<evidence type="ECO:0000313" key="1">
    <source>
        <dbReference type="EMBL" id="GIJ75088.1"/>
    </source>
</evidence>
<dbReference type="InterPro" id="IPR011747">
    <property type="entry name" value="CHP02241"/>
</dbReference>
<name>A0A8J4EHU1_9ACTN</name>
<dbReference type="PANTHER" id="PTHR38009">
    <property type="entry name" value="CONSERVED HYPOTHETICAL PHAGE TAIL PROTEIN"/>
    <property type="match status" value="1"/>
</dbReference>
<dbReference type="GO" id="GO:0005198">
    <property type="term" value="F:structural molecule activity"/>
    <property type="evidence" value="ECO:0007669"/>
    <property type="project" value="InterPro"/>
</dbReference>
<dbReference type="RefSeq" id="WP_203934871.1">
    <property type="nucleotide sequence ID" value="NZ_BOPH01000149.1"/>
</dbReference>
<gene>
    <name evidence="1" type="ORF">Voc01_100050</name>
</gene>
<reference evidence="1" key="1">
    <citation type="submission" date="2021-01" db="EMBL/GenBank/DDBJ databases">
        <title>Whole genome shotgun sequence of Virgisporangium ochraceum NBRC 16418.</title>
        <authorList>
            <person name="Komaki H."/>
            <person name="Tamura T."/>
        </authorList>
    </citation>
    <scope>NUCLEOTIDE SEQUENCE</scope>
    <source>
        <strain evidence="1">NBRC 16418</strain>
    </source>
</reference>
<dbReference type="PANTHER" id="PTHR38009:SF1">
    <property type="entry name" value="CONSERVED HYPOTHETICAL PHAGE TAIL PROTEIN"/>
    <property type="match status" value="1"/>
</dbReference>
<evidence type="ECO:0000313" key="2">
    <source>
        <dbReference type="Proteomes" id="UP000635606"/>
    </source>
</evidence>
<dbReference type="Pfam" id="PF06841">
    <property type="entry name" value="Phage_T4_gp19"/>
    <property type="match status" value="1"/>
</dbReference>